<keyword evidence="2" id="KW-1185">Reference proteome</keyword>
<dbReference type="STRING" id="314265.R2601_07433"/>
<accession>Q0FJE3</accession>
<dbReference type="EMBL" id="AATQ01000049">
    <property type="protein sequence ID" value="EAU44333.1"/>
    <property type="molecule type" value="Genomic_DNA"/>
</dbReference>
<protein>
    <submittedName>
        <fullName evidence="1">Uncharacterized protein</fullName>
    </submittedName>
</protein>
<gene>
    <name evidence="1" type="ORF">R2601_07433</name>
</gene>
<organism evidence="1 2">
    <name type="scientific">Salipiger bermudensis (strain DSM 26914 / JCM 13377 / KCTC 12554 / HTCC2601)</name>
    <name type="common">Pelagibaca bermudensis</name>
    <dbReference type="NCBI Taxonomy" id="314265"/>
    <lineage>
        <taxon>Bacteria</taxon>
        <taxon>Pseudomonadati</taxon>
        <taxon>Pseudomonadota</taxon>
        <taxon>Alphaproteobacteria</taxon>
        <taxon>Rhodobacterales</taxon>
        <taxon>Roseobacteraceae</taxon>
        <taxon>Salipiger</taxon>
    </lineage>
</organism>
<evidence type="ECO:0000313" key="1">
    <source>
        <dbReference type="EMBL" id="EAU44333.1"/>
    </source>
</evidence>
<dbReference type="HOGENOM" id="CLU_3383153_0_0_5"/>
<evidence type="ECO:0000313" key="2">
    <source>
        <dbReference type="Proteomes" id="UP000006230"/>
    </source>
</evidence>
<dbReference type="AlphaFoldDB" id="Q0FJE3"/>
<name>Q0FJE3_SALBH</name>
<sequence length="33" mass="3726">MGPGQKVQPALFCEFSLEDRTPQSHLLRSIDQP</sequence>
<reference evidence="1 2" key="1">
    <citation type="journal article" date="2010" name="J. Bacteriol.">
        <title>Genome sequences of Pelagibaca bermudensis HTCC2601T and Maritimibacter alkaliphilus HTCC2654T, the type strains of two marine Roseobacter genera.</title>
        <authorList>
            <person name="Thrash J.C."/>
            <person name="Cho J.C."/>
            <person name="Ferriera S."/>
            <person name="Johnson J."/>
            <person name="Vergin K.L."/>
            <person name="Giovannoni S.J."/>
        </authorList>
    </citation>
    <scope>NUCLEOTIDE SEQUENCE [LARGE SCALE GENOMIC DNA]</scope>
    <source>
        <strain evidence="2">DSM 26914 / JCM 13377 / KCTC 12554 / HTCC2601</strain>
    </source>
</reference>
<dbReference type="Proteomes" id="UP000006230">
    <property type="component" value="Unassembled WGS sequence"/>
</dbReference>
<comment type="caution">
    <text evidence="1">The sequence shown here is derived from an EMBL/GenBank/DDBJ whole genome shotgun (WGS) entry which is preliminary data.</text>
</comment>
<proteinExistence type="predicted"/>